<reference evidence="1 2" key="1">
    <citation type="submission" date="2019-10" db="EMBL/GenBank/DDBJ databases">
        <title>Taxonomy of Antarctic Massilia spp.: description of Massilia rubra sp. nov., Massilia aquatica sp. nov., Massilia mucilaginosa sp. nov., Massilia frigida sp. nov. isolated from streams, lakes and regoliths.</title>
        <authorList>
            <person name="Holochova P."/>
            <person name="Sedlacek I."/>
            <person name="Kralova S."/>
            <person name="Maslanova I."/>
            <person name="Busse H.-J."/>
            <person name="Stankova E."/>
            <person name="Vrbovska V."/>
            <person name="Kovarovic V."/>
            <person name="Bartak M."/>
            <person name="Svec P."/>
            <person name="Pantucek R."/>
        </authorList>
    </citation>
    <scope>NUCLEOTIDE SEQUENCE [LARGE SCALE GENOMIC DNA]</scope>
    <source>
        <strain evidence="1 2">CCM 8694</strain>
    </source>
</reference>
<organism evidence="1 2">
    <name type="scientific">Massilia genomosp. 1</name>
    <dbReference type="NCBI Taxonomy" id="2609280"/>
    <lineage>
        <taxon>Bacteria</taxon>
        <taxon>Pseudomonadati</taxon>
        <taxon>Pseudomonadota</taxon>
        <taxon>Betaproteobacteria</taxon>
        <taxon>Burkholderiales</taxon>
        <taxon>Oxalobacteraceae</taxon>
        <taxon>Telluria group</taxon>
        <taxon>Massilia</taxon>
    </lineage>
</organism>
<dbReference type="RefSeq" id="WP_167241317.1">
    <property type="nucleotide sequence ID" value="NZ_WHJF01000275.1"/>
</dbReference>
<comment type="caution">
    <text evidence="1">The sequence shown here is derived from an EMBL/GenBank/DDBJ whole genome shotgun (WGS) entry which is preliminary data.</text>
</comment>
<protein>
    <submittedName>
        <fullName evidence="1">Uncharacterized protein</fullName>
    </submittedName>
</protein>
<evidence type="ECO:0000313" key="1">
    <source>
        <dbReference type="EMBL" id="NHZ67101.1"/>
    </source>
</evidence>
<accession>A0ABX0N3W8</accession>
<name>A0ABX0N3W8_9BURK</name>
<keyword evidence="2" id="KW-1185">Reference proteome</keyword>
<dbReference type="EMBL" id="WHJF01000275">
    <property type="protein sequence ID" value="NHZ67101.1"/>
    <property type="molecule type" value="Genomic_DNA"/>
</dbReference>
<proteinExistence type="predicted"/>
<evidence type="ECO:0000313" key="2">
    <source>
        <dbReference type="Proteomes" id="UP000610594"/>
    </source>
</evidence>
<sequence length="162" mass="18513">MGLFYLVLLLIWFGVLWWVVKGIARCVDNRHKALVATIIIAIVYPLPLADEIIGAIQLANLCRHQVIYKDPAMAKKRGARLIFVAHEENGIDGMALPTNSKIWDFVYESDKSLMLRYEVFRMGQGFLARNFQLNEGGNPLTFTGVCYPEEMRTLFTEFKVIN</sequence>
<gene>
    <name evidence="1" type="ORF">F1735_33405</name>
</gene>
<dbReference type="Proteomes" id="UP000610594">
    <property type="component" value="Unassembled WGS sequence"/>
</dbReference>